<dbReference type="AlphaFoldDB" id="A0A4P9YYW3"/>
<feature type="compositionally biased region" description="Polar residues" evidence="1">
    <location>
        <begin position="1"/>
        <end position="12"/>
    </location>
</feature>
<protein>
    <submittedName>
        <fullName evidence="2">Uncharacterized protein</fullName>
    </submittedName>
</protein>
<reference evidence="3" key="1">
    <citation type="journal article" date="2018" name="Nat. Microbiol.">
        <title>Leveraging single-cell genomics to expand the fungal tree of life.</title>
        <authorList>
            <person name="Ahrendt S.R."/>
            <person name="Quandt C.A."/>
            <person name="Ciobanu D."/>
            <person name="Clum A."/>
            <person name="Salamov A."/>
            <person name="Andreopoulos B."/>
            <person name="Cheng J.F."/>
            <person name="Woyke T."/>
            <person name="Pelin A."/>
            <person name="Henrissat B."/>
            <person name="Reynolds N.K."/>
            <person name="Benny G.L."/>
            <person name="Smith M.E."/>
            <person name="James T.Y."/>
            <person name="Grigoriev I.V."/>
        </authorList>
    </citation>
    <scope>NUCLEOTIDE SEQUENCE [LARGE SCALE GENOMIC DNA]</scope>
    <source>
        <strain evidence="3">Benny S71-1</strain>
    </source>
</reference>
<dbReference type="InterPro" id="IPR051513">
    <property type="entry name" value="Tectonin_beta-prop"/>
</dbReference>
<dbReference type="Proteomes" id="UP000278143">
    <property type="component" value="Unassembled WGS sequence"/>
</dbReference>
<evidence type="ECO:0000313" key="2">
    <source>
        <dbReference type="EMBL" id="RKP25254.1"/>
    </source>
</evidence>
<sequence>MTTDSSSGQSQRGLPLLVADKAPPSLSVDRPQVAGLRSPARSIRHTDSDAGSIRSLSSETMYEFESVYENQRGMFVFGVPKFSAKIYVSPNLNSYQLPDPNWEWAHPEWTVDMSYDVDEEGWEYAFHFYNSYWHGAYDAMRSFVRRRRWVRLRRRRIVNDTSAHGHPARSRRPSAQPNTRVPLAGTADVDANQQQQLQQQQQQDWLATIRRMRIDREKLAYFDQWLQQQSSSADRPLTKEMLQQFLQSLDYHANRQRAVKLLRKYGHGTMLSMSVDAFIFYTDRMLVQETSTS</sequence>
<evidence type="ECO:0000313" key="3">
    <source>
        <dbReference type="Proteomes" id="UP000278143"/>
    </source>
</evidence>
<organism evidence="2 3">
    <name type="scientific">Syncephalis pseudoplumigaleata</name>
    <dbReference type="NCBI Taxonomy" id="1712513"/>
    <lineage>
        <taxon>Eukaryota</taxon>
        <taxon>Fungi</taxon>
        <taxon>Fungi incertae sedis</taxon>
        <taxon>Zoopagomycota</taxon>
        <taxon>Zoopagomycotina</taxon>
        <taxon>Zoopagomycetes</taxon>
        <taxon>Zoopagales</taxon>
        <taxon>Piptocephalidaceae</taxon>
        <taxon>Syncephalis</taxon>
    </lineage>
</organism>
<dbReference type="PANTHER" id="PTHR23250">
    <property type="entry name" value="DYSFERLIN-RELATED"/>
    <property type="match status" value="1"/>
</dbReference>
<dbReference type="PANTHER" id="PTHR23250:SF1">
    <property type="entry name" value="TECTONIN BETA-PROPELLER REPEAT-CONTAINING PROTEIN 1"/>
    <property type="match status" value="1"/>
</dbReference>
<accession>A0A4P9YYW3</accession>
<gene>
    <name evidence="2" type="ORF">SYNPS1DRAFT_29009</name>
</gene>
<keyword evidence="3" id="KW-1185">Reference proteome</keyword>
<proteinExistence type="predicted"/>
<name>A0A4P9YYW3_9FUNG</name>
<feature type="region of interest" description="Disordered" evidence="1">
    <location>
        <begin position="1"/>
        <end position="50"/>
    </location>
</feature>
<dbReference type="OrthoDB" id="72441at2759"/>
<feature type="region of interest" description="Disordered" evidence="1">
    <location>
        <begin position="160"/>
        <end position="182"/>
    </location>
</feature>
<dbReference type="EMBL" id="KZ989823">
    <property type="protein sequence ID" value="RKP25254.1"/>
    <property type="molecule type" value="Genomic_DNA"/>
</dbReference>
<evidence type="ECO:0000256" key="1">
    <source>
        <dbReference type="SAM" id="MobiDB-lite"/>
    </source>
</evidence>